<sequence length="125" mass="13160">MRKLVIALAVSLCASSAMAADLGVSFQWGPTKKCFDPKSPPISVSGVPAGTKTLEFKMIDKNAIDFTHGGGKVAYTGKAQIPYGAFRYKGPCPPSGVHYYKITVNALDSSGKKLASGSDTQPFSK</sequence>
<proteinExistence type="predicted"/>
<dbReference type="InterPro" id="IPR008914">
    <property type="entry name" value="PEBP"/>
</dbReference>
<evidence type="ECO:0000313" key="3">
    <source>
        <dbReference type="Proteomes" id="UP000574931"/>
    </source>
</evidence>
<dbReference type="Proteomes" id="UP000574931">
    <property type="component" value="Unassembled WGS sequence"/>
</dbReference>
<dbReference type="Gene3D" id="3.90.280.10">
    <property type="entry name" value="PEBP-like"/>
    <property type="match status" value="1"/>
</dbReference>
<comment type="caution">
    <text evidence="2">The sequence shown here is derived from an EMBL/GenBank/DDBJ whole genome shotgun (WGS) entry which is preliminary data.</text>
</comment>
<feature type="signal peptide" evidence="1">
    <location>
        <begin position="1"/>
        <end position="19"/>
    </location>
</feature>
<feature type="chain" id="PRO_5032641592" evidence="1">
    <location>
        <begin position="20"/>
        <end position="125"/>
    </location>
</feature>
<dbReference type="SUPFAM" id="SSF49777">
    <property type="entry name" value="PEBP-like"/>
    <property type="match status" value="1"/>
</dbReference>
<evidence type="ECO:0000313" key="2">
    <source>
        <dbReference type="EMBL" id="NNU59746.1"/>
    </source>
</evidence>
<evidence type="ECO:0000256" key="1">
    <source>
        <dbReference type="SAM" id="SignalP"/>
    </source>
</evidence>
<dbReference type="InterPro" id="IPR036610">
    <property type="entry name" value="PEBP-like_sf"/>
</dbReference>
<dbReference type="EMBL" id="JABFCY010000002">
    <property type="protein sequence ID" value="NNU59746.1"/>
    <property type="molecule type" value="Genomic_DNA"/>
</dbReference>
<protein>
    <submittedName>
        <fullName evidence="2">Phospholipid-binding protein</fullName>
    </submittedName>
</protein>
<keyword evidence="3" id="KW-1185">Reference proteome</keyword>
<keyword evidence="1" id="KW-0732">Signal</keyword>
<reference evidence="2 3" key="1">
    <citation type="submission" date="2020-05" db="EMBL/GenBank/DDBJ databases">
        <title>Draft Genome Sequence of Ochrobactrum soli Isolated from Stable Fly Gut.</title>
        <authorList>
            <person name="Pileggi M.T."/>
            <person name="Vazhakkala L.J."/>
            <person name="Wong C.N."/>
        </authorList>
    </citation>
    <scope>NUCLEOTIDE SEQUENCE [LARGE SCALE GENOMIC DNA]</scope>
    <source>
        <strain evidence="2 3">MTP-C0764</strain>
    </source>
</reference>
<name>A0A849KS75_9HYPH</name>
<accession>A0A849KS75</accession>
<dbReference type="Pfam" id="PF01161">
    <property type="entry name" value="PBP"/>
    <property type="match status" value="1"/>
</dbReference>
<dbReference type="AlphaFoldDB" id="A0A849KS75"/>
<gene>
    <name evidence="2" type="ORF">HKX02_05675</name>
</gene>
<dbReference type="RefSeq" id="WP_025091064.1">
    <property type="nucleotide sequence ID" value="NZ_JABFCY010000002.1"/>
</dbReference>
<organism evidence="2 3">
    <name type="scientific">Ochrobactrum soli</name>
    <dbReference type="NCBI Taxonomy" id="2448455"/>
    <lineage>
        <taxon>Bacteria</taxon>
        <taxon>Pseudomonadati</taxon>
        <taxon>Pseudomonadota</taxon>
        <taxon>Alphaproteobacteria</taxon>
        <taxon>Hyphomicrobiales</taxon>
        <taxon>Brucellaceae</taxon>
        <taxon>Brucella/Ochrobactrum group</taxon>
        <taxon>Ochrobactrum</taxon>
    </lineage>
</organism>